<dbReference type="AlphaFoldDB" id="A0A1M4XEW9"/>
<evidence type="ECO:0000313" key="3">
    <source>
        <dbReference type="Proteomes" id="UP000184048"/>
    </source>
</evidence>
<dbReference type="Pfam" id="PF08885">
    <property type="entry name" value="GSCFA"/>
    <property type="match status" value="1"/>
</dbReference>
<dbReference type="EMBL" id="FQUU01000004">
    <property type="protein sequence ID" value="SHE92084.1"/>
    <property type="molecule type" value="Genomic_DNA"/>
</dbReference>
<sequence length="332" mass="38608">MKFHYEFDIKKLPEPITHKDKLFLIGSCFTENIGEKLKRSGFTIMENPNGILFNPVSVAEAITGYIENVSIDEKDLFYLNEGWHSWKHHSRFSSITAKDSVEKINTATGNANSFLRQADYIMITLGSAWVYTLTEKALNARVGSIAGNNHKAPSDWFNRKLLMLEEVLKVLDNVIHRIFLFNSKARIIFTISPVRHLREGVIENNRSKALLIQAVHHLVDKFDKLFYFPAYELVIDDLRDYRFYAEDLVHPNYFATQYVWEKFVDASMNEKTRSLIKEIQSIQLAYQHKPFNVASEQHKKFLKSFYDKTAALVDQHPYLNLEKELAFFKSGL</sequence>
<proteinExistence type="predicted"/>
<name>A0A1M4XEW9_9BACT</name>
<dbReference type="OrthoDB" id="9807687at2"/>
<gene>
    <name evidence="2" type="ORF">SAMN02745131_01448</name>
</gene>
<accession>A0A1M4XEW9</accession>
<dbReference type="RefSeq" id="WP_072834648.1">
    <property type="nucleotide sequence ID" value="NZ_FQUU01000004.1"/>
</dbReference>
<evidence type="ECO:0000259" key="1">
    <source>
        <dbReference type="Pfam" id="PF08885"/>
    </source>
</evidence>
<feature type="domain" description="GSCFA" evidence="1">
    <location>
        <begin position="21"/>
        <end position="263"/>
    </location>
</feature>
<dbReference type="STRING" id="1121884.SAMN02745131_01448"/>
<dbReference type="SUPFAM" id="SSF52266">
    <property type="entry name" value="SGNH hydrolase"/>
    <property type="match status" value="1"/>
</dbReference>
<dbReference type="Proteomes" id="UP000184048">
    <property type="component" value="Unassembled WGS sequence"/>
</dbReference>
<protein>
    <submittedName>
        <fullName evidence="2">GSCFA family protein</fullName>
    </submittedName>
</protein>
<reference evidence="2 3" key="1">
    <citation type="submission" date="2016-11" db="EMBL/GenBank/DDBJ databases">
        <authorList>
            <person name="Jaros S."/>
            <person name="Januszkiewicz K."/>
            <person name="Wedrychowicz H."/>
        </authorList>
    </citation>
    <scope>NUCLEOTIDE SEQUENCE [LARGE SCALE GENOMIC DNA]</scope>
    <source>
        <strain evidence="2 3">DSM 18119</strain>
    </source>
</reference>
<dbReference type="InterPro" id="IPR014982">
    <property type="entry name" value="GSCFA"/>
</dbReference>
<keyword evidence="3" id="KW-1185">Reference proteome</keyword>
<organism evidence="2 3">
    <name type="scientific">Flavisolibacter ginsengisoli DSM 18119</name>
    <dbReference type="NCBI Taxonomy" id="1121884"/>
    <lineage>
        <taxon>Bacteria</taxon>
        <taxon>Pseudomonadati</taxon>
        <taxon>Bacteroidota</taxon>
        <taxon>Chitinophagia</taxon>
        <taxon>Chitinophagales</taxon>
        <taxon>Chitinophagaceae</taxon>
        <taxon>Flavisolibacter</taxon>
    </lineage>
</organism>
<evidence type="ECO:0000313" key="2">
    <source>
        <dbReference type="EMBL" id="SHE92084.1"/>
    </source>
</evidence>